<dbReference type="EMBL" id="JAWDGP010006539">
    <property type="protein sequence ID" value="KAK3739324.1"/>
    <property type="molecule type" value="Genomic_DNA"/>
</dbReference>
<keyword evidence="4" id="KW-1185">Reference proteome</keyword>
<gene>
    <name evidence="3" type="ORF">RRG08_041645</name>
</gene>
<keyword evidence="1" id="KW-0238">DNA-binding</keyword>
<dbReference type="PROSITE" id="PS51253">
    <property type="entry name" value="HTH_CENPB"/>
    <property type="match status" value="1"/>
</dbReference>
<evidence type="ECO:0000313" key="3">
    <source>
        <dbReference type="EMBL" id="KAK3739324.1"/>
    </source>
</evidence>
<proteinExistence type="predicted"/>
<sequence length="268" mass="30147">MEKCNHDLADTIAKLLNQSHEANIHSEGLEDLIQEYFLHNSCDQSDCESDVEDTAEAEEDTVVVDHLLPTIEVEANKDDDDVTPLVEVNEAVTCHSYDVDPDSMKEKKRIEAFSCGCKLKHVEDGTGRKGCCTQLSVAEGFCSDSTKLKRSHSICCKQRAVQTRQKGLKTTEYENLDHCLLVWFNQARACSTPISGPVLFEKGAELAQELSLTDFKMDRGWIDRFKDRHGIGMKVISGEAASAPTETTVEWREKELQDVLKEYNEKDI</sequence>
<dbReference type="InterPro" id="IPR009057">
    <property type="entry name" value="Homeodomain-like_sf"/>
</dbReference>
<evidence type="ECO:0000259" key="2">
    <source>
        <dbReference type="PROSITE" id="PS51253"/>
    </source>
</evidence>
<dbReference type="GO" id="GO:0003677">
    <property type="term" value="F:DNA binding"/>
    <property type="evidence" value="ECO:0007669"/>
    <property type="project" value="UniProtKB-KW"/>
</dbReference>
<feature type="domain" description="HTH CENPB-type" evidence="2">
    <location>
        <begin position="164"/>
        <end position="235"/>
    </location>
</feature>
<dbReference type="Proteomes" id="UP001283361">
    <property type="component" value="Unassembled WGS sequence"/>
</dbReference>
<evidence type="ECO:0000313" key="4">
    <source>
        <dbReference type="Proteomes" id="UP001283361"/>
    </source>
</evidence>
<dbReference type="Gene3D" id="1.10.10.60">
    <property type="entry name" value="Homeodomain-like"/>
    <property type="match status" value="1"/>
</dbReference>
<organism evidence="3 4">
    <name type="scientific">Elysia crispata</name>
    <name type="common">lettuce slug</name>
    <dbReference type="NCBI Taxonomy" id="231223"/>
    <lineage>
        <taxon>Eukaryota</taxon>
        <taxon>Metazoa</taxon>
        <taxon>Spiralia</taxon>
        <taxon>Lophotrochozoa</taxon>
        <taxon>Mollusca</taxon>
        <taxon>Gastropoda</taxon>
        <taxon>Heterobranchia</taxon>
        <taxon>Euthyneura</taxon>
        <taxon>Panpulmonata</taxon>
        <taxon>Sacoglossa</taxon>
        <taxon>Placobranchoidea</taxon>
        <taxon>Plakobranchidae</taxon>
        <taxon>Elysia</taxon>
    </lineage>
</organism>
<dbReference type="InterPro" id="IPR006600">
    <property type="entry name" value="HTH_CenpB_DNA-bd_dom"/>
</dbReference>
<name>A0AAE0YBH6_9GAST</name>
<evidence type="ECO:0000256" key="1">
    <source>
        <dbReference type="ARBA" id="ARBA00023125"/>
    </source>
</evidence>
<dbReference type="Pfam" id="PF03221">
    <property type="entry name" value="HTH_Tnp_Tc5"/>
    <property type="match status" value="1"/>
</dbReference>
<dbReference type="SMART" id="SM00674">
    <property type="entry name" value="CENPB"/>
    <property type="match status" value="1"/>
</dbReference>
<dbReference type="AlphaFoldDB" id="A0AAE0YBH6"/>
<protein>
    <recommendedName>
        <fullName evidence="2">HTH CENPB-type domain-containing protein</fullName>
    </recommendedName>
</protein>
<comment type="caution">
    <text evidence="3">The sequence shown here is derived from an EMBL/GenBank/DDBJ whole genome shotgun (WGS) entry which is preliminary data.</text>
</comment>
<reference evidence="3" key="1">
    <citation type="journal article" date="2023" name="G3 (Bethesda)">
        <title>A reference genome for the long-term kleptoplast-retaining sea slug Elysia crispata morphotype clarki.</title>
        <authorList>
            <person name="Eastman K.E."/>
            <person name="Pendleton A.L."/>
            <person name="Shaikh M.A."/>
            <person name="Suttiyut T."/>
            <person name="Ogas R."/>
            <person name="Tomko P."/>
            <person name="Gavelis G."/>
            <person name="Widhalm J.R."/>
            <person name="Wisecaver J.H."/>
        </authorList>
    </citation>
    <scope>NUCLEOTIDE SEQUENCE</scope>
    <source>
        <strain evidence="3">ECLA1</strain>
    </source>
</reference>
<dbReference type="SUPFAM" id="SSF46689">
    <property type="entry name" value="Homeodomain-like"/>
    <property type="match status" value="1"/>
</dbReference>
<accession>A0AAE0YBH6</accession>